<evidence type="ECO:0000256" key="3">
    <source>
        <dbReference type="ARBA" id="ARBA00008896"/>
    </source>
</evidence>
<dbReference type="STRING" id="937218.SAMN06297251_103199"/>
<evidence type="ECO:0000256" key="8">
    <source>
        <dbReference type="HAMAP-Rule" id="MF_00001"/>
    </source>
</evidence>
<feature type="binding site" evidence="8">
    <location>
        <position position="64"/>
    </location>
    <ligand>
        <name>carbamoyl phosphate</name>
        <dbReference type="ChEBI" id="CHEBI:58228"/>
    </ligand>
</feature>
<dbReference type="UniPathway" id="UPA00070">
    <property type="reaction ID" value="UER00116"/>
</dbReference>
<dbReference type="Proteomes" id="UP000192656">
    <property type="component" value="Unassembled WGS sequence"/>
</dbReference>
<evidence type="ECO:0000256" key="2">
    <source>
        <dbReference type="ARBA" id="ARBA00004852"/>
    </source>
</evidence>
<dbReference type="InterPro" id="IPR006130">
    <property type="entry name" value="Asp/Orn_carbamoylTrfase"/>
</dbReference>
<name>A0A1W1ZY80_9HYPH</name>
<proteinExistence type="inferred from homology"/>
<dbReference type="Pfam" id="PF00185">
    <property type="entry name" value="OTCace"/>
    <property type="match status" value="1"/>
</dbReference>
<evidence type="ECO:0000256" key="1">
    <source>
        <dbReference type="ARBA" id="ARBA00003822"/>
    </source>
</evidence>
<dbReference type="EC" id="2.1.3.2" evidence="8"/>
<feature type="binding site" evidence="8">
    <location>
        <position position="144"/>
    </location>
    <ligand>
        <name>carbamoyl phosphate</name>
        <dbReference type="ChEBI" id="CHEBI:58228"/>
    </ligand>
</feature>
<dbReference type="GO" id="GO:0006520">
    <property type="term" value="P:amino acid metabolic process"/>
    <property type="evidence" value="ECO:0007669"/>
    <property type="project" value="InterPro"/>
</dbReference>
<dbReference type="InterPro" id="IPR036901">
    <property type="entry name" value="Asp/Orn_carbamoylTrfase_sf"/>
</dbReference>
<keyword evidence="12" id="KW-1185">Reference proteome</keyword>
<comment type="subunit">
    <text evidence="8">Heterododecamer (2C3:3R2) of six catalytic PyrB chains organized as two trimers (C3), and six regulatory PyrI chains organized as three dimers (R2).</text>
</comment>
<evidence type="ECO:0000313" key="11">
    <source>
        <dbReference type="EMBL" id="SMC53162.1"/>
    </source>
</evidence>
<feature type="domain" description="Aspartate/ornithine carbamoyltransferase carbamoyl-P binding" evidence="10">
    <location>
        <begin position="11"/>
        <end position="153"/>
    </location>
</feature>
<dbReference type="HAMAP" id="MF_00001">
    <property type="entry name" value="Asp_carb_tr"/>
    <property type="match status" value="1"/>
</dbReference>
<dbReference type="InterPro" id="IPR006131">
    <property type="entry name" value="Asp_carbamoyltransf_Asp/Orn-bd"/>
</dbReference>
<comment type="function">
    <text evidence="1">Reversibly catalyzes the transfer of the carbamoyl group from carbamoyl phosphate (CP) to the N(epsilon) atom of ornithine (ORN) to produce L-citrulline.</text>
</comment>
<comment type="similarity">
    <text evidence="3 8">Belongs to the aspartate/ornithine carbamoyltransferase superfamily. ATCase family.</text>
</comment>
<dbReference type="EMBL" id="FWXR01000003">
    <property type="protein sequence ID" value="SMC53162.1"/>
    <property type="molecule type" value="Genomic_DNA"/>
</dbReference>
<dbReference type="NCBIfam" id="NF002032">
    <property type="entry name" value="PRK00856.1"/>
    <property type="match status" value="1"/>
</dbReference>
<dbReference type="SUPFAM" id="SSF53671">
    <property type="entry name" value="Aspartate/ornithine carbamoyltransferase"/>
    <property type="match status" value="1"/>
</dbReference>
<feature type="binding site" evidence="8">
    <location>
        <position position="91"/>
    </location>
    <ligand>
        <name>L-aspartate</name>
        <dbReference type="ChEBI" id="CHEBI:29991"/>
    </ligand>
</feature>
<keyword evidence="4 8" id="KW-0808">Transferase</keyword>
<dbReference type="GO" id="GO:0016597">
    <property type="term" value="F:amino acid binding"/>
    <property type="evidence" value="ECO:0007669"/>
    <property type="project" value="InterPro"/>
</dbReference>
<evidence type="ECO:0000256" key="4">
    <source>
        <dbReference type="ARBA" id="ARBA00022679"/>
    </source>
</evidence>
<feature type="domain" description="Aspartate/ornithine carbamoyltransferase Asp/Orn-binding" evidence="9">
    <location>
        <begin position="162"/>
        <end position="306"/>
    </location>
</feature>
<dbReference type="GO" id="GO:0006207">
    <property type="term" value="P:'de novo' pyrimidine nucleobase biosynthetic process"/>
    <property type="evidence" value="ECO:0007669"/>
    <property type="project" value="InterPro"/>
</dbReference>
<dbReference type="InterPro" id="IPR002082">
    <property type="entry name" value="Asp_carbamoyltransf"/>
</dbReference>
<dbReference type="GO" id="GO:0044205">
    <property type="term" value="P:'de novo' UMP biosynthetic process"/>
    <property type="evidence" value="ECO:0007669"/>
    <property type="project" value="UniProtKB-UniRule"/>
</dbReference>
<dbReference type="PRINTS" id="PR00100">
    <property type="entry name" value="AOTCASE"/>
</dbReference>
<protein>
    <recommendedName>
        <fullName evidence="8">Aspartate carbamoyltransferase</fullName>
        <ecNumber evidence="8">2.1.3.2</ecNumber>
    </recommendedName>
    <alternativeName>
        <fullName evidence="8">Aspartate transcarbamylase</fullName>
        <shortName evidence="8">ATCase</shortName>
    </alternativeName>
</protein>
<dbReference type="PANTHER" id="PTHR45753">
    <property type="entry name" value="ORNITHINE CARBAMOYLTRANSFERASE, MITOCHONDRIAL"/>
    <property type="match status" value="1"/>
</dbReference>
<comment type="catalytic activity">
    <reaction evidence="7 8">
        <text>carbamoyl phosphate + L-aspartate = N-carbamoyl-L-aspartate + phosphate + H(+)</text>
        <dbReference type="Rhea" id="RHEA:20013"/>
        <dbReference type="ChEBI" id="CHEBI:15378"/>
        <dbReference type="ChEBI" id="CHEBI:29991"/>
        <dbReference type="ChEBI" id="CHEBI:32814"/>
        <dbReference type="ChEBI" id="CHEBI:43474"/>
        <dbReference type="ChEBI" id="CHEBI:58228"/>
        <dbReference type="EC" id="2.1.3.2"/>
    </reaction>
</comment>
<feature type="binding site" evidence="8">
    <location>
        <position position="174"/>
    </location>
    <ligand>
        <name>L-aspartate</name>
        <dbReference type="ChEBI" id="CHEBI:29991"/>
    </ligand>
</feature>
<evidence type="ECO:0000256" key="7">
    <source>
        <dbReference type="ARBA" id="ARBA00048859"/>
    </source>
</evidence>
<evidence type="ECO:0000259" key="9">
    <source>
        <dbReference type="Pfam" id="PF00185"/>
    </source>
</evidence>
<evidence type="ECO:0000259" key="10">
    <source>
        <dbReference type="Pfam" id="PF02729"/>
    </source>
</evidence>
<dbReference type="Gene3D" id="3.40.50.1370">
    <property type="entry name" value="Aspartate/ornithine carbamoyltransferase"/>
    <property type="match status" value="2"/>
</dbReference>
<keyword evidence="5 8" id="KW-0665">Pyrimidine biosynthesis</keyword>
<accession>A0A1W1ZY80</accession>
<feature type="binding site" evidence="8">
    <location>
        <position position="141"/>
    </location>
    <ligand>
        <name>carbamoyl phosphate</name>
        <dbReference type="ChEBI" id="CHEBI:58228"/>
    </ligand>
</feature>
<dbReference type="RefSeq" id="WP_084409020.1">
    <property type="nucleotide sequence ID" value="NZ_FWXR01000003.1"/>
</dbReference>
<feature type="binding site" evidence="8">
    <location>
        <position position="63"/>
    </location>
    <ligand>
        <name>carbamoyl phosphate</name>
        <dbReference type="ChEBI" id="CHEBI:58228"/>
    </ligand>
</feature>
<evidence type="ECO:0000256" key="6">
    <source>
        <dbReference type="ARBA" id="ARBA00043884"/>
    </source>
</evidence>
<dbReference type="OrthoDB" id="9774690at2"/>
<gene>
    <name evidence="8" type="primary">pyrB</name>
    <name evidence="11" type="ORF">SAMN06297251_103199</name>
</gene>
<feature type="binding site" evidence="8">
    <location>
        <position position="228"/>
    </location>
    <ligand>
        <name>L-aspartate</name>
        <dbReference type="ChEBI" id="CHEBI:29991"/>
    </ligand>
</feature>
<evidence type="ECO:0000313" key="12">
    <source>
        <dbReference type="Proteomes" id="UP000192656"/>
    </source>
</evidence>
<dbReference type="NCBIfam" id="TIGR00670">
    <property type="entry name" value="asp_carb_tr"/>
    <property type="match status" value="1"/>
</dbReference>
<dbReference type="PROSITE" id="PS00097">
    <property type="entry name" value="CARBAMOYLTRANSFERASE"/>
    <property type="match status" value="1"/>
</dbReference>
<feature type="binding site" evidence="8">
    <location>
        <position position="270"/>
    </location>
    <ligand>
        <name>carbamoyl phosphate</name>
        <dbReference type="ChEBI" id="CHEBI:58228"/>
    </ligand>
</feature>
<dbReference type="PRINTS" id="PR00101">
    <property type="entry name" value="ATCASE"/>
</dbReference>
<feature type="binding site" evidence="8">
    <location>
        <position position="269"/>
    </location>
    <ligand>
        <name>carbamoyl phosphate</name>
        <dbReference type="ChEBI" id="CHEBI:58228"/>
    </ligand>
</feature>
<feature type="binding site" evidence="8">
    <location>
        <position position="113"/>
    </location>
    <ligand>
        <name>carbamoyl phosphate</name>
        <dbReference type="ChEBI" id="CHEBI:58228"/>
    </ligand>
</feature>
<comment type="pathway">
    <text evidence="2 8">Pyrimidine metabolism; UMP biosynthesis via de novo pathway; (S)-dihydroorotate from bicarbonate: step 2/3.</text>
</comment>
<dbReference type="PANTHER" id="PTHR45753:SF6">
    <property type="entry name" value="ASPARTATE CARBAMOYLTRANSFERASE"/>
    <property type="match status" value="1"/>
</dbReference>
<reference evidence="11 12" key="1">
    <citation type="submission" date="2017-04" db="EMBL/GenBank/DDBJ databases">
        <authorList>
            <person name="Afonso C.L."/>
            <person name="Miller P.J."/>
            <person name="Scott M.A."/>
            <person name="Spackman E."/>
            <person name="Goraichik I."/>
            <person name="Dimitrov K.M."/>
            <person name="Suarez D.L."/>
            <person name="Swayne D.E."/>
        </authorList>
    </citation>
    <scope>NUCLEOTIDE SEQUENCE [LARGE SCALE GENOMIC DNA]</scope>
    <source>
        <strain evidence="11 12">CGMCC 1.10972</strain>
    </source>
</reference>
<organism evidence="11 12">
    <name type="scientific">Fulvimarina manganoxydans</name>
    <dbReference type="NCBI Taxonomy" id="937218"/>
    <lineage>
        <taxon>Bacteria</taxon>
        <taxon>Pseudomonadati</taxon>
        <taxon>Pseudomonadota</taxon>
        <taxon>Alphaproteobacteria</taxon>
        <taxon>Hyphomicrobiales</taxon>
        <taxon>Aurantimonadaceae</taxon>
        <taxon>Fulvimarina</taxon>
    </lineage>
</organism>
<dbReference type="AlphaFoldDB" id="A0A1W1ZY80"/>
<dbReference type="Pfam" id="PF02729">
    <property type="entry name" value="OTCace_N"/>
    <property type="match status" value="1"/>
</dbReference>
<dbReference type="GO" id="GO:0004070">
    <property type="term" value="F:aspartate carbamoyltransferase activity"/>
    <property type="evidence" value="ECO:0007669"/>
    <property type="project" value="UniProtKB-UniRule"/>
</dbReference>
<dbReference type="GO" id="GO:0005829">
    <property type="term" value="C:cytosol"/>
    <property type="evidence" value="ECO:0007669"/>
    <property type="project" value="TreeGrafter"/>
</dbReference>
<dbReference type="FunFam" id="3.40.50.1370:FF:000007">
    <property type="entry name" value="Aspartate carbamoyltransferase"/>
    <property type="match status" value="1"/>
</dbReference>
<evidence type="ECO:0000256" key="5">
    <source>
        <dbReference type="ARBA" id="ARBA00022975"/>
    </source>
</evidence>
<comment type="function">
    <text evidence="6 8">Catalyzes the condensation of carbamoyl phosphate and aspartate to form carbamoyl aspartate and inorganic phosphate, the committed step in the de novo pyrimidine nucleotide biosynthesis pathway.</text>
</comment>
<dbReference type="InterPro" id="IPR006132">
    <property type="entry name" value="Asp/Orn_carbamoyltranf_P-bd"/>
</dbReference>
<sequence length="315" mass="34078">MTPSNTPSGRRHLLGINGLAPQEIVDLLDRAETAVAISRRPDKKNSVLKGRTQINLFFEASTRTQASFEIAGKRLGADVMNMSVANSSVKKGETLIDTAMTLNAMQPDILIVRHHAAGAVALLAQKVACSVVNAGDGQHEHPTQALLDALTIRRHKGKIERLTVAICGDVLHSRVARSNILLLNALGARVRVVAPSTLLPSGIEKMGVEVFHRMEDGLAGADVVMMLRLQRERMEGAFVPSVREYFRYFGLDGEKLRAAKPDALVMHPGPMNRGVEIASDIADGPQSVIEEQVEMGVAVRMAVIEALVSHNGEPR</sequence>